<feature type="region of interest" description="Disordered" evidence="1">
    <location>
        <begin position="1392"/>
        <end position="1419"/>
    </location>
</feature>
<feature type="compositionally biased region" description="Low complexity" evidence="1">
    <location>
        <begin position="417"/>
        <end position="432"/>
    </location>
</feature>
<keyword evidence="3" id="KW-1185">Reference proteome</keyword>
<feature type="compositionally biased region" description="Low complexity" evidence="1">
    <location>
        <begin position="399"/>
        <end position="409"/>
    </location>
</feature>
<feature type="compositionally biased region" description="Basic and acidic residues" evidence="1">
    <location>
        <begin position="165"/>
        <end position="175"/>
    </location>
</feature>
<proteinExistence type="predicted"/>
<feature type="region of interest" description="Disordered" evidence="1">
    <location>
        <begin position="751"/>
        <end position="807"/>
    </location>
</feature>
<feature type="compositionally biased region" description="Basic and acidic residues" evidence="1">
    <location>
        <begin position="185"/>
        <end position="195"/>
    </location>
</feature>
<accession>A0A409VTC4</accession>
<feature type="compositionally biased region" description="Low complexity" evidence="1">
    <location>
        <begin position="968"/>
        <end position="978"/>
    </location>
</feature>
<feature type="compositionally biased region" description="Polar residues" evidence="1">
    <location>
        <begin position="634"/>
        <end position="643"/>
    </location>
</feature>
<feature type="region of interest" description="Disordered" evidence="1">
    <location>
        <begin position="1080"/>
        <end position="1161"/>
    </location>
</feature>
<organism evidence="2 3">
    <name type="scientific">Gymnopilus dilepis</name>
    <dbReference type="NCBI Taxonomy" id="231916"/>
    <lineage>
        <taxon>Eukaryota</taxon>
        <taxon>Fungi</taxon>
        <taxon>Dikarya</taxon>
        <taxon>Basidiomycota</taxon>
        <taxon>Agaricomycotina</taxon>
        <taxon>Agaricomycetes</taxon>
        <taxon>Agaricomycetidae</taxon>
        <taxon>Agaricales</taxon>
        <taxon>Agaricineae</taxon>
        <taxon>Hymenogastraceae</taxon>
        <taxon>Gymnopilus</taxon>
    </lineage>
</organism>
<feature type="region of interest" description="Disordered" evidence="1">
    <location>
        <begin position="1175"/>
        <end position="1279"/>
    </location>
</feature>
<feature type="region of interest" description="Disordered" evidence="1">
    <location>
        <begin position="1"/>
        <end position="69"/>
    </location>
</feature>
<feature type="region of interest" description="Disordered" evidence="1">
    <location>
        <begin position="85"/>
        <end position="128"/>
    </location>
</feature>
<dbReference type="InParanoid" id="A0A409VTC4"/>
<feature type="region of interest" description="Disordered" evidence="1">
    <location>
        <begin position="140"/>
        <end position="253"/>
    </location>
</feature>
<feature type="compositionally biased region" description="Polar residues" evidence="1">
    <location>
        <begin position="315"/>
        <end position="343"/>
    </location>
</feature>
<feature type="compositionally biased region" description="Basic residues" evidence="1">
    <location>
        <begin position="784"/>
        <end position="794"/>
    </location>
</feature>
<feature type="compositionally biased region" description="Polar residues" evidence="1">
    <location>
        <begin position="212"/>
        <end position="247"/>
    </location>
</feature>
<reference evidence="2 3" key="1">
    <citation type="journal article" date="2018" name="Evol. Lett.">
        <title>Horizontal gene cluster transfer increased hallucinogenic mushroom diversity.</title>
        <authorList>
            <person name="Reynolds H.T."/>
            <person name="Vijayakumar V."/>
            <person name="Gluck-Thaler E."/>
            <person name="Korotkin H.B."/>
            <person name="Matheny P.B."/>
            <person name="Slot J.C."/>
        </authorList>
    </citation>
    <scope>NUCLEOTIDE SEQUENCE [LARGE SCALE GENOMIC DNA]</scope>
    <source>
        <strain evidence="2 3">SRW20</strain>
    </source>
</reference>
<feature type="compositionally biased region" description="Polar residues" evidence="1">
    <location>
        <begin position="527"/>
        <end position="542"/>
    </location>
</feature>
<protein>
    <submittedName>
        <fullName evidence="2">Uncharacterized protein</fullName>
    </submittedName>
</protein>
<feature type="compositionally biased region" description="Low complexity" evidence="1">
    <location>
        <begin position="294"/>
        <end position="308"/>
    </location>
</feature>
<feature type="compositionally biased region" description="Polar residues" evidence="1">
    <location>
        <begin position="487"/>
        <end position="496"/>
    </location>
</feature>
<dbReference type="OrthoDB" id="3071639at2759"/>
<evidence type="ECO:0000313" key="3">
    <source>
        <dbReference type="Proteomes" id="UP000284706"/>
    </source>
</evidence>
<feature type="compositionally biased region" description="Polar residues" evidence="1">
    <location>
        <begin position="1117"/>
        <end position="1127"/>
    </location>
</feature>
<feature type="compositionally biased region" description="Basic residues" evidence="1">
    <location>
        <begin position="283"/>
        <end position="292"/>
    </location>
</feature>
<dbReference type="EMBL" id="NHYE01005571">
    <property type="protein sequence ID" value="PPQ69497.1"/>
    <property type="molecule type" value="Genomic_DNA"/>
</dbReference>
<feature type="compositionally biased region" description="Low complexity" evidence="1">
    <location>
        <begin position="516"/>
        <end position="526"/>
    </location>
</feature>
<feature type="compositionally biased region" description="Basic residues" evidence="1">
    <location>
        <begin position="10"/>
        <end position="21"/>
    </location>
</feature>
<feature type="compositionally biased region" description="Low complexity" evidence="1">
    <location>
        <begin position="453"/>
        <end position="469"/>
    </location>
</feature>
<feature type="compositionally biased region" description="Basic and acidic residues" evidence="1">
    <location>
        <begin position="380"/>
        <end position="394"/>
    </location>
</feature>
<feature type="region of interest" description="Disordered" evidence="1">
    <location>
        <begin position="960"/>
        <end position="1004"/>
    </location>
</feature>
<feature type="region of interest" description="Disordered" evidence="1">
    <location>
        <begin position="581"/>
        <end position="609"/>
    </location>
</feature>
<dbReference type="Proteomes" id="UP000284706">
    <property type="component" value="Unassembled WGS sequence"/>
</dbReference>
<gene>
    <name evidence="2" type="ORF">CVT26_002843</name>
</gene>
<feature type="compositionally biased region" description="Basic residues" evidence="1">
    <location>
        <begin position="470"/>
        <end position="486"/>
    </location>
</feature>
<feature type="compositionally biased region" description="Polar residues" evidence="1">
    <location>
        <begin position="675"/>
        <end position="685"/>
    </location>
</feature>
<evidence type="ECO:0000313" key="2">
    <source>
        <dbReference type="EMBL" id="PPQ69497.1"/>
    </source>
</evidence>
<feature type="region of interest" description="Disordered" evidence="1">
    <location>
        <begin position="855"/>
        <end position="880"/>
    </location>
</feature>
<feature type="region of interest" description="Disordered" evidence="1">
    <location>
        <begin position="274"/>
        <end position="542"/>
    </location>
</feature>
<comment type="caution">
    <text evidence="2">The sequence shown here is derived from an EMBL/GenBank/DDBJ whole genome shotgun (WGS) entry which is preliminary data.</text>
</comment>
<sequence>MVTTTATTYSKRHRLKGKKRGSGSDDSQVLAVAGSRGSHNLSLDLHEPHSKSNSKNHRASGPRLSDSSAQAAITALLDYRTRRNKLGKATVENGQAPTSSRPSESDSRSRPPKHNKSVPLKRAAEVEIDFPLVADPIQRAESGRHITAAGPSDSKLRPLNSAEDNPLKRAVRAELDPVTASRSSDPSESRSRPLDSTRVNPLKRAAEAEVNPTLTADFNQQTENRQPITSSRPSDFKSRTQNSNIGSNPLKRVAEAEIGPPLVVDPQSIRELGITAAEATAKPKPRPRKKQKITQENTTTTTTTTTAPAPAPAPLSQSGRTSMALQPIQFQTPFPTLQAQSQVFRLPSSKPQPSPEEGRGISPAVVAGRLSPQKAKAKSKSKDQKENLDLERSRKSGNTTSRSTETLRSTRTHGDLSKTLSSLTLASSGLPPGSRPNSRLSRRHHTHTENLESRPSSSCSSRSSASNAARKPKAKPKPKHKVKSGLRHSQSLTSLRGSDGVTDAGEVRKGKKKKSNLSSKMKFNSSRTLSSGPFSNQDENDNGNYLTLASPFVSRASSPVGDSAAPVRVNAPIVVHRVDTDTGTQLMGPPSIPDRADARKRPPSGHGLRTALSEVFNHDFNLPHHDSRAAGKSRLQSTHTSPQKVKIDFTNLDKSVKSKLKSKTTSKSKHKNEVLPSSRTENRPPTSKHQRLATSERERRPSAPSWLHPPKPTKRILERPVLDDGDDGGPLPWEKQRLKLASGLDIVLGTTSKANAETRGPASEAEPTMRVDVPQDAQVERPKEKKQKTVHNSHFHTNPRDEDEEQDPMEWMHTRRDVDFNRPPSRLSIGGSGFGSELGFGFDYGDGFEYGDGEDVFWSSASGSENSDFEDREDDEERQQRKRRISSLDLNLNWTLGMSINEKFEVLFGRDVVRESTPAVTNWNVKSEGTVGAGPGANEKVNAQAVVDKRTSHAGDLLNVAGDKASKPKPLSWSSSWPGANGSRDPPGPAVHQKTKDTKVQQSDAVKGGIQYKAHADEGEEGEADMDLTADVASTAIKVSHLPPTIKTSESDPLDADMTPWVTDSIISPPTVYLAKLRAKKPSDSGGDGQGTLPSEAQLPVRLSSPFRPPEPGSPETGANTSYNVLPTSEHAADDDLEHEQTLSGEYHESTSESSSDTIGPHTSIVVNATQEDEARLAAANAKRTRSGTIVPVRPTQVQGTAGARRTRSGTIVAPVPPAPPPAKPLPAVPAGDDTERDPGHTRRTRSGTIVPSGPSSAGLGRRARSGSVSHAPSKGILVGNLVPPPAPLETSLHANDNFAADQEDEEGVDCYVDSLYLPPLVSSPDPIDFLRFASIVEEEDEGDGGPENEMLWHVADDPPSPEVAKNIVKTPRLGGIFKGRGGKLGALRRKLADKKGKGKKTRFVGRDGQKEAEQEESDTALLGLADEEMSDDELLLVPGGTQSLWI</sequence>
<evidence type="ECO:0000256" key="1">
    <source>
        <dbReference type="SAM" id="MobiDB-lite"/>
    </source>
</evidence>
<feature type="region of interest" description="Disordered" evidence="1">
    <location>
        <begin position="622"/>
        <end position="733"/>
    </location>
</feature>
<feature type="compositionally biased region" description="Polar residues" evidence="1">
    <location>
        <begin position="1247"/>
        <end position="1256"/>
    </location>
</feature>
<name>A0A409VTC4_9AGAR</name>
<feature type="compositionally biased region" description="Pro residues" evidence="1">
    <location>
        <begin position="1215"/>
        <end position="1228"/>
    </location>
</feature>
<feature type="compositionally biased region" description="Basic residues" evidence="1">
    <location>
        <begin position="657"/>
        <end position="670"/>
    </location>
</feature>
<feature type="compositionally biased region" description="Basic residues" evidence="1">
    <location>
        <begin position="1392"/>
        <end position="1404"/>
    </location>
</feature>
<feature type="compositionally biased region" description="Acidic residues" evidence="1">
    <location>
        <begin position="867"/>
        <end position="877"/>
    </location>
</feature>